<keyword evidence="1" id="KW-0812">Transmembrane</keyword>
<dbReference type="RefSeq" id="YP_009393649.1">
    <property type="nucleotide sequence ID" value="NC_035269.1"/>
</dbReference>
<name>A0A1Z1M8N5_9FLOR</name>
<keyword evidence="1" id="KW-0472">Membrane</keyword>
<reference evidence="2" key="1">
    <citation type="journal article" date="2017" name="J. Phycol.">
        <title>Analysis of chloroplast genomes and a supermatrix inform reclassification of the Rhodomelaceae (Rhodophyta).</title>
        <authorList>
            <person name="Diaz-Tapia P."/>
            <person name="Maggs C.A."/>
            <person name="West J.A."/>
            <person name="Verbruggen H."/>
        </authorList>
    </citation>
    <scope>NUCLEOTIDE SEQUENCE</scope>
    <source>
        <strain evidence="2">JW4523</strain>
    </source>
</reference>
<organism evidence="2">
    <name type="scientific">Caloglossa beccarii</name>
    <dbReference type="NCBI Taxonomy" id="131038"/>
    <lineage>
        <taxon>Eukaryota</taxon>
        <taxon>Rhodophyta</taxon>
        <taxon>Florideophyceae</taxon>
        <taxon>Rhodymeniophycidae</taxon>
        <taxon>Ceramiales</taxon>
        <taxon>Delesseriaceae</taxon>
        <taxon>Caloglossa</taxon>
    </lineage>
</organism>
<keyword evidence="2" id="KW-0934">Plastid</keyword>
<feature type="transmembrane region" description="Helical" evidence="1">
    <location>
        <begin position="107"/>
        <end position="131"/>
    </location>
</feature>
<dbReference type="GeneID" id="33355380"/>
<feature type="transmembrane region" description="Helical" evidence="1">
    <location>
        <begin position="221"/>
        <end position="246"/>
    </location>
</feature>
<feature type="transmembrane region" description="Helical" evidence="1">
    <location>
        <begin position="38"/>
        <end position="64"/>
    </location>
</feature>
<dbReference type="AlphaFoldDB" id="A0A1Z1M8N5"/>
<protein>
    <submittedName>
        <fullName evidence="2">Thiol:disulfide interchange protein</fullName>
    </submittedName>
</protein>
<feature type="transmembrane region" description="Helical" evidence="1">
    <location>
        <begin position="152"/>
        <end position="178"/>
    </location>
</feature>
<sequence>MLLFSNFLYFFETILYELQQKVTLLLMSTNSSLPTNTFLLLIFASILTILNPCFLSLFPLSISYFNTYTKQIEKSAFLIGLISNIFFSILVTNFISYNFFNIIRVPFFSLIIIILLSLNLLQIFNFSYYLNIVSFRNIFKLNINKKTHLASILIPCYSTGFIIGSTIVLCNTPIFTMIHFWLYNFHEKNFIYIHLFVYFISCVILFILIFYLFVHYLQIYIFAYISNAMIPFWGFLTLTTSLFFLLEKIFL</sequence>
<dbReference type="EMBL" id="MF101422">
    <property type="protein sequence ID" value="ARW62211.1"/>
    <property type="molecule type" value="Genomic_DNA"/>
</dbReference>
<feature type="transmembrane region" description="Helical" evidence="1">
    <location>
        <begin position="190"/>
        <end position="214"/>
    </location>
</feature>
<geneLocation type="chloroplast" evidence="2"/>
<accession>A0A1Z1M8N5</accession>
<feature type="transmembrane region" description="Helical" evidence="1">
    <location>
        <begin position="76"/>
        <end position="95"/>
    </location>
</feature>
<gene>
    <name evidence="2" type="primary">dsbD</name>
</gene>
<evidence type="ECO:0000313" key="2">
    <source>
        <dbReference type="EMBL" id="ARW62211.1"/>
    </source>
</evidence>
<evidence type="ECO:0000256" key="1">
    <source>
        <dbReference type="SAM" id="Phobius"/>
    </source>
</evidence>
<proteinExistence type="predicted"/>
<keyword evidence="2" id="KW-0150">Chloroplast</keyword>
<keyword evidence="1" id="KW-1133">Transmembrane helix</keyword>